<gene>
    <name evidence="1" type="ORF">T4A_8677</name>
</gene>
<comment type="caution">
    <text evidence="1">The sequence shown here is derived from an EMBL/GenBank/DDBJ whole genome shotgun (WGS) entry which is preliminary data.</text>
</comment>
<reference evidence="1 2" key="1">
    <citation type="submission" date="2015-01" db="EMBL/GenBank/DDBJ databases">
        <title>Evolution of Trichinella species and genotypes.</title>
        <authorList>
            <person name="Korhonen P.K."/>
            <person name="Edoardo P."/>
            <person name="Giuseppe L.R."/>
            <person name="Gasser R.B."/>
        </authorList>
    </citation>
    <scope>NUCLEOTIDE SEQUENCE [LARGE SCALE GENOMIC DNA]</scope>
    <source>
        <strain evidence="1">ISS13</strain>
    </source>
</reference>
<protein>
    <submittedName>
        <fullName evidence="1">Uncharacterized protein</fullName>
    </submittedName>
</protein>
<evidence type="ECO:0000313" key="2">
    <source>
        <dbReference type="Proteomes" id="UP000054632"/>
    </source>
</evidence>
<accession>A0A0V1ERV8</accession>
<dbReference type="Proteomes" id="UP000054632">
    <property type="component" value="Unassembled WGS sequence"/>
</dbReference>
<evidence type="ECO:0000313" key="1">
    <source>
        <dbReference type="EMBL" id="KRY76420.1"/>
    </source>
</evidence>
<sequence length="208" mass="22619">MHHWWTLCDAKPGGQKATAGSEPQEICLDCVLCVVITIKCCVALRGIAAESTENAAAQRRRDGSETVEQAGLGDALQYYKIYKLWSAKWNTKNEKIRNYILKSFACTRLLFERFCVGSICTALLVAVAVADAAAAAAAAAGCTAFSPARLVSPVCPSLLLIFGQANESYLCLHLHCSPSSQKRLLCFANKHYHHYHYSLSASNSSAGW</sequence>
<organism evidence="1 2">
    <name type="scientific">Trichinella pseudospiralis</name>
    <name type="common">Parasitic roundworm</name>
    <dbReference type="NCBI Taxonomy" id="6337"/>
    <lineage>
        <taxon>Eukaryota</taxon>
        <taxon>Metazoa</taxon>
        <taxon>Ecdysozoa</taxon>
        <taxon>Nematoda</taxon>
        <taxon>Enoplea</taxon>
        <taxon>Dorylaimia</taxon>
        <taxon>Trichinellida</taxon>
        <taxon>Trichinellidae</taxon>
        <taxon>Trichinella</taxon>
    </lineage>
</organism>
<dbReference type="AlphaFoldDB" id="A0A0V1ERV8"/>
<name>A0A0V1ERV8_TRIPS</name>
<dbReference type="EMBL" id="JYDR01000012">
    <property type="protein sequence ID" value="KRY76420.1"/>
    <property type="molecule type" value="Genomic_DNA"/>
</dbReference>
<proteinExistence type="predicted"/>